<dbReference type="GO" id="GO:0005737">
    <property type="term" value="C:cytoplasm"/>
    <property type="evidence" value="ECO:0007669"/>
    <property type="project" value="TreeGrafter"/>
</dbReference>
<dbReference type="Pfam" id="PF02152">
    <property type="entry name" value="FolB"/>
    <property type="match status" value="1"/>
</dbReference>
<dbReference type="EMBL" id="FLUM01000003">
    <property type="protein sequence ID" value="SBW04591.1"/>
    <property type="molecule type" value="Genomic_DNA"/>
</dbReference>
<proteinExistence type="inferred from homology"/>
<dbReference type="EC" id="4.1.2.25" evidence="6"/>
<dbReference type="GO" id="GO:0004150">
    <property type="term" value="F:dihydroneopterin aldolase activity"/>
    <property type="evidence" value="ECO:0007669"/>
    <property type="project" value="UniProtKB-UniRule"/>
</dbReference>
<keyword evidence="5 6" id="KW-0456">Lyase</keyword>
<dbReference type="GO" id="GO:0046656">
    <property type="term" value="P:folic acid biosynthetic process"/>
    <property type="evidence" value="ECO:0007669"/>
    <property type="project" value="UniProtKB-UniRule"/>
</dbReference>
<dbReference type="SUPFAM" id="SSF55620">
    <property type="entry name" value="Tetrahydrobiopterin biosynthesis enzymes-like"/>
    <property type="match status" value="1"/>
</dbReference>
<dbReference type="NCBIfam" id="TIGR00525">
    <property type="entry name" value="folB"/>
    <property type="match status" value="1"/>
</dbReference>
<organism evidence="8">
    <name type="scientific">uncultured Dysgonomonas sp</name>
    <dbReference type="NCBI Taxonomy" id="206096"/>
    <lineage>
        <taxon>Bacteria</taxon>
        <taxon>Pseudomonadati</taxon>
        <taxon>Bacteroidota</taxon>
        <taxon>Bacteroidia</taxon>
        <taxon>Bacteroidales</taxon>
        <taxon>Dysgonomonadaceae</taxon>
        <taxon>Dysgonomonas</taxon>
        <taxon>environmental samples</taxon>
    </lineage>
</organism>
<dbReference type="SMART" id="SM00905">
    <property type="entry name" value="FolB"/>
    <property type="match status" value="1"/>
</dbReference>
<dbReference type="InterPro" id="IPR043133">
    <property type="entry name" value="GTP-CH-I_C/QueF"/>
</dbReference>
<feature type="domain" description="Dihydroneopterin aldolase/epimerase" evidence="7">
    <location>
        <begin position="5"/>
        <end position="117"/>
    </location>
</feature>
<evidence type="ECO:0000256" key="5">
    <source>
        <dbReference type="ARBA" id="ARBA00023239"/>
    </source>
</evidence>
<evidence type="ECO:0000256" key="6">
    <source>
        <dbReference type="RuleBase" id="RU362079"/>
    </source>
</evidence>
<dbReference type="InterPro" id="IPR006156">
    <property type="entry name" value="Dihydroneopterin_aldolase"/>
</dbReference>
<evidence type="ECO:0000256" key="2">
    <source>
        <dbReference type="ARBA" id="ARBA00005013"/>
    </source>
</evidence>
<dbReference type="PANTHER" id="PTHR42844">
    <property type="entry name" value="DIHYDRONEOPTERIN ALDOLASE 1-RELATED"/>
    <property type="match status" value="1"/>
</dbReference>
<sequence>MKSFILLENLTFYANHGVFGQETVVGNVYIINLKIGVDLTKASVSDDLNDTISYADVYEDIKIEMMVPSKLLEHAAKRIIDRLKSKYTQIESVELKLSKRNPPIGAQLDCASVILID</sequence>
<dbReference type="RefSeq" id="WP_296943024.1">
    <property type="nucleotide sequence ID" value="NZ_LT599032.1"/>
</dbReference>
<dbReference type="InterPro" id="IPR006157">
    <property type="entry name" value="FolB_dom"/>
</dbReference>
<comment type="pathway">
    <text evidence="2 6">Cofactor biosynthesis; tetrahydrofolate biosynthesis; 2-amino-4-hydroxy-6-hydroxymethyl-7,8-dihydropteridine diphosphate from 7,8-dihydroneopterin triphosphate: step 3/4.</text>
</comment>
<accession>A0A212JYP9</accession>
<protein>
    <recommendedName>
        <fullName evidence="6">7,8-dihydroneopterin aldolase</fullName>
        <ecNumber evidence="6">4.1.2.25</ecNumber>
    </recommendedName>
</protein>
<dbReference type="PANTHER" id="PTHR42844:SF1">
    <property type="entry name" value="DIHYDRONEOPTERIN ALDOLASE 1-RELATED"/>
    <property type="match status" value="1"/>
</dbReference>
<dbReference type="UniPathway" id="UPA00077">
    <property type="reaction ID" value="UER00154"/>
</dbReference>
<evidence type="ECO:0000256" key="4">
    <source>
        <dbReference type="ARBA" id="ARBA00022909"/>
    </source>
</evidence>
<dbReference type="AlphaFoldDB" id="A0A212JYP9"/>
<evidence type="ECO:0000313" key="8">
    <source>
        <dbReference type="EMBL" id="SBW04591.1"/>
    </source>
</evidence>
<dbReference type="NCBIfam" id="TIGR00526">
    <property type="entry name" value="folB_dom"/>
    <property type="match status" value="1"/>
</dbReference>
<comment type="function">
    <text evidence="6">Catalyzes the conversion of 7,8-dihydroneopterin to 6-hydroxymethyl-7,8-dihydropterin.</text>
</comment>
<comment type="similarity">
    <text evidence="3 6">Belongs to the DHNA family.</text>
</comment>
<name>A0A212JYP9_9BACT</name>
<dbReference type="GO" id="GO:0046654">
    <property type="term" value="P:tetrahydrofolate biosynthetic process"/>
    <property type="evidence" value="ECO:0007669"/>
    <property type="project" value="UniProtKB-UniRule"/>
</dbReference>
<evidence type="ECO:0000256" key="3">
    <source>
        <dbReference type="ARBA" id="ARBA00005708"/>
    </source>
</evidence>
<gene>
    <name evidence="8" type="ORF">KL86DYS1_30882</name>
</gene>
<comment type="catalytic activity">
    <reaction evidence="1 6">
        <text>7,8-dihydroneopterin = 6-hydroxymethyl-7,8-dihydropterin + glycolaldehyde</text>
        <dbReference type="Rhea" id="RHEA:10540"/>
        <dbReference type="ChEBI" id="CHEBI:17001"/>
        <dbReference type="ChEBI" id="CHEBI:17071"/>
        <dbReference type="ChEBI" id="CHEBI:44841"/>
        <dbReference type="EC" id="4.1.2.25"/>
    </reaction>
</comment>
<keyword evidence="4 6" id="KW-0289">Folate biosynthesis</keyword>
<evidence type="ECO:0000256" key="1">
    <source>
        <dbReference type="ARBA" id="ARBA00001353"/>
    </source>
</evidence>
<reference evidence="8" key="1">
    <citation type="submission" date="2016-04" db="EMBL/GenBank/DDBJ databases">
        <authorList>
            <person name="Evans L.H."/>
            <person name="Alamgir A."/>
            <person name="Owens N."/>
            <person name="Weber N.D."/>
            <person name="Virtaneva K."/>
            <person name="Barbian K."/>
            <person name="Babar A."/>
            <person name="Rosenke K."/>
        </authorList>
    </citation>
    <scope>NUCLEOTIDE SEQUENCE</scope>
    <source>
        <strain evidence="8">86-1</strain>
    </source>
</reference>
<dbReference type="Gene3D" id="3.30.1130.10">
    <property type="match status" value="1"/>
</dbReference>
<evidence type="ECO:0000259" key="7">
    <source>
        <dbReference type="SMART" id="SM00905"/>
    </source>
</evidence>